<evidence type="ECO:0000256" key="5">
    <source>
        <dbReference type="ARBA" id="ARBA00022801"/>
    </source>
</evidence>
<evidence type="ECO:0000256" key="9">
    <source>
        <dbReference type="RuleBase" id="RU004296"/>
    </source>
</evidence>
<dbReference type="PROSITE" id="PS50088">
    <property type="entry name" value="ANK_REPEAT"/>
    <property type="match status" value="2"/>
</dbReference>
<evidence type="ECO:0000313" key="12">
    <source>
        <dbReference type="EMBL" id="MTE28255.1"/>
    </source>
</evidence>
<organism evidence="12 13">
    <name type="scientific">Winogradskyella ouciana</name>
    <dbReference type="NCBI Taxonomy" id="2608631"/>
    <lineage>
        <taxon>Bacteria</taxon>
        <taxon>Pseudomonadati</taxon>
        <taxon>Bacteroidota</taxon>
        <taxon>Flavobacteriia</taxon>
        <taxon>Flavobacteriales</taxon>
        <taxon>Flavobacteriaceae</taxon>
        <taxon>Winogradskyella</taxon>
    </lineage>
</organism>
<dbReference type="Gene3D" id="2.40.10.10">
    <property type="entry name" value="Trypsin-like serine proteases"/>
    <property type="match status" value="2"/>
</dbReference>
<keyword evidence="7 8" id="KW-0040">ANK repeat</keyword>
<evidence type="ECO:0000256" key="2">
    <source>
        <dbReference type="ARBA" id="ARBA00022670"/>
    </source>
</evidence>
<keyword evidence="2 9" id="KW-0645">Protease</keyword>
<gene>
    <name evidence="12" type="ORF">F1003_15055</name>
</gene>
<dbReference type="PROSITE" id="PS00134">
    <property type="entry name" value="TRYPSIN_HIS"/>
    <property type="match status" value="1"/>
</dbReference>
<dbReference type="SMART" id="SM00248">
    <property type="entry name" value="ANK"/>
    <property type="match status" value="3"/>
</dbReference>
<dbReference type="GO" id="GO:0006508">
    <property type="term" value="P:proteolysis"/>
    <property type="evidence" value="ECO:0007669"/>
    <property type="project" value="UniProtKB-KW"/>
</dbReference>
<evidence type="ECO:0000256" key="8">
    <source>
        <dbReference type="PROSITE-ProRule" id="PRU00023"/>
    </source>
</evidence>
<protein>
    <recommendedName>
        <fullName evidence="9">Serine protease</fullName>
        <ecNumber evidence="9">3.4.21.-</ecNumber>
    </recommendedName>
</protein>
<evidence type="ECO:0000256" key="7">
    <source>
        <dbReference type="ARBA" id="ARBA00023043"/>
    </source>
</evidence>
<keyword evidence="5 9" id="KW-0378">Hydrolase</keyword>
<evidence type="ECO:0000313" key="13">
    <source>
        <dbReference type="Proteomes" id="UP000447545"/>
    </source>
</evidence>
<keyword evidence="6 9" id="KW-0720">Serine protease</keyword>
<dbReference type="InterPro" id="IPR002110">
    <property type="entry name" value="Ankyrin_rpt"/>
</dbReference>
<dbReference type="PANTHER" id="PTHR24198:SF165">
    <property type="entry name" value="ANKYRIN REPEAT-CONTAINING PROTEIN-RELATED"/>
    <property type="match status" value="1"/>
</dbReference>
<evidence type="ECO:0000259" key="11">
    <source>
        <dbReference type="PROSITE" id="PS50240"/>
    </source>
</evidence>
<keyword evidence="3" id="KW-0732">Signal</keyword>
<evidence type="ECO:0000256" key="4">
    <source>
        <dbReference type="ARBA" id="ARBA00022737"/>
    </source>
</evidence>
<dbReference type="InterPro" id="IPR001254">
    <property type="entry name" value="Trypsin_dom"/>
</dbReference>
<evidence type="ECO:0000256" key="3">
    <source>
        <dbReference type="ARBA" id="ARBA00022729"/>
    </source>
</evidence>
<evidence type="ECO:0000256" key="1">
    <source>
        <dbReference type="ARBA" id="ARBA00008764"/>
    </source>
</evidence>
<feature type="compositionally biased region" description="Basic residues" evidence="10">
    <location>
        <begin position="476"/>
        <end position="508"/>
    </location>
</feature>
<comment type="caution">
    <text evidence="12">The sequence shown here is derived from an EMBL/GenBank/DDBJ whole genome shotgun (WGS) entry which is preliminary data.</text>
</comment>
<feature type="repeat" description="ANK" evidence="8">
    <location>
        <begin position="414"/>
        <end position="446"/>
    </location>
</feature>
<comment type="similarity">
    <text evidence="1 9">Belongs to the peptidase S1B family.</text>
</comment>
<dbReference type="GO" id="GO:0004252">
    <property type="term" value="F:serine-type endopeptidase activity"/>
    <property type="evidence" value="ECO:0007669"/>
    <property type="project" value="InterPro"/>
</dbReference>
<feature type="region of interest" description="Disordered" evidence="10">
    <location>
        <begin position="475"/>
        <end position="508"/>
    </location>
</feature>
<dbReference type="PROSITE" id="PS50240">
    <property type="entry name" value="TRYPSIN_DOM"/>
    <property type="match status" value="1"/>
</dbReference>
<dbReference type="Pfam" id="PF13365">
    <property type="entry name" value="Trypsin_2"/>
    <property type="match status" value="1"/>
</dbReference>
<keyword evidence="4" id="KW-0677">Repeat</keyword>
<dbReference type="InterPro" id="IPR036770">
    <property type="entry name" value="Ankyrin_rpt-contain_sf"/>
</dbReference>
<sequence>MKNIFPTLFIVICFLSLNAQEKIIEYPFGKPGSDVPRGVFGEDDRKEIKDAEGFKDFARATAVMISKQSIYNDEFYSWSLRDLLAMKFGTNKFDPSVKFLDQPTVGSCTGFLIAPDILVTAGHCINSMEEADQFVWVFDYTSESDFIDGNKLKFKKENIFEVESIITSKLDDITDDDYAILKLDRKSSRNPYRFRTSGKVLEEGAINTIGCPTGLPLKFSTNAIVVDNSPNNWFKSDIDSFPGNSGGPVFDQNGFIEGILVRGAVEYSGGRYTGDYKYDPYCDCVKTVQWDKVKYTAGCQAHKITAVPPSALLMAIYSNIEYAIVNNLKERFDSWGIYCWIFDYKYTQQRGRFENLAIEYNNNYALESILNYTSENISDSYARELIDLVLKNNNLDALDVLLDYDILADAGMDSKYTALQVAVTRGNLDIAQTLMVNGADISVTTSNNDNLLHLVAQSGNLSLAKILVEKGVSAKAKNKKKRRPEKVARKAGHKSLAKYLKKARKGRL</sequence>
<dbReference type="RefSeq" id="WP_155090267.1">
    <property type="nucleotide sequence ID" value="NZ_WJYA01000010.1"/>
</dbReference>
<dbReference type="EMBL" id="WJYA01000010">
    <property type="protein sequence ID" value="MTE28255.1"/>
    <property type="molecule type" value="Genomic_DNA"/>
</dbReference>
<evidence type="ECO:0000256" key="10">
    <source>
        <dbReference type="SAM" id="MobiDB-lite"/>
    </source>
</evidence>
<dbReference type="AlphaFoldDB" id="A0A7K1GGS9"/>
<dbReference type="InterPro" id="IPR018114">
    <property type="entry name" value="TRYPSIN_HIS"/>
</dbReference>
<dbReference type="SUPFAM" id="SSF50494">
    <property type="entry name" value="Trypsin-like serine proteases"/>
    <property type="match status" value="1"/>
</dbReference>
<dbReference type="PRINTS" id="PR00839">
    <property type="entry name" value="V8PROTEASE"/>
</dbReference>
<accession>A0A7K1GGS9</accession>
<dbReference type="PANTHER" id="PTHR24198">
    <property type="entry name" value="ANKYRIN REPEAT AND PROTEIN KINASE DOMAIN-CONTAINING PROTEIN"/>
    <property type="match status" value="1"/>
</dbReference>
<dbReference type="PROSITE" id="PS50297">
    <property type="entry name" value="ANK_REP_REGION"/>
    <property type="match status" value="2"/>
</dbReference>
<proteinExistence type="inferred from homology"/>
<name>A0A7K1GGS9_9FLAO</name>
<dbReference type="EC" id="3.4.21.-" evidence="9"/>
<dbReference type="Proteomes" id="UP000447545">
    <property type="component" value="Unassembled WGS sequence"/>
</dbReference>
<feature type="domain" description="Peptidase S1" evidence="11">
    <location>
        <begin position="108"/>
        <end position="335"/>
    </location>
</feature>
<dbReference type="Gene3D" id="1.25.40.20">
    <property type="entry name" value="Ankyrin repeat-containing domain"/>
    <property type="match status" value="1"/>
</dbReference>
<keyword evidence="13" id="KW-1185">Reference proteome</keyword>
<dbReference type="InterPro" id="IPR009003">
    <property type="entry name" value="Peptidase_S1_PA"/>
</dbReference>
<dbReference type="Pfam" id="PF12796">
    <property type="entry name" value="Ank_2"/>
    <property type="match status" value="1"/>
</dbReference>
<dbReference type="InterPro" id="IPR008256">
    <property type="entry name" value="Peptidase_S1B"/>
</dbReference>
<dbReference type="SUPFAM" id="SSF48403">
    <property type="entry name" value="Ankyrin repeat"/>
    <property type="match status" value="1"/>
</dbReference>
<dbReference type="InterPro" id="IPR043504">
    <property type="entry name" value="Peptidase_S1_PA_chymotrypsin"/>
</dbReference>
<evidence type="ECO:0000256" key="6">
    <source>
        <dbReference type="ARBA" id="ARBA00022825"/>
    </source>
</evidence>
<feature type="repeat" description="ANK" evidence="8">
    <location>
        <begin position="447"/>
        <end position="479"/>
    </location>
</feature>
<reference evidence="12 13" key="1">
    <citation type="submission" date="2019-11" db="EMBL/GenBank/DDBJ databases">
        <title>Winogradskyella ouciana sp. nov., isolated from the hadal seawater of the Mariana Trench.</title>
        <authorList>
            <person name="Liu R."/>
        </authorList>
    </citation>
    <scope>NUCLEOTIDE SEQUENCE [LARGE SCALE GENOMIC DNA]</scope>
    <source>
        <strain evidence="12 13">ZXX205</strain>
    </source>
</reference>